<dbReference type="Proteomes" id="UP000654075">
    <property type="component" value="Unassembled WGS sequence"/>
</dbReference>
<accession>A0A813GL61</accession>
<protein>
    <submittedName>
        <fullName evidence="2">Uncharacterized protein</fullName>
    </submittedName>
</protein>
<evidence type="ECO:0000313" key="2">
    <source>
        <dbReference type="EMBL" id="CAE8623625.1"/>
    </source>
</evidence>
<feature type="compositionally biased region" description="Basic and acidic residues" evidence="1">
    <location>
        <begin position="164"/>
        <end position="180"/>
    </location>
</feature>
<feature type="region of interest" description="Disordered" evidence="1">
    <location>
        <begin position="23"/>
        <end position="80"/>
    </location>
</feature>
<feature type="region of interest" description="Disordered" evidence="1">
    <location>
        <begin position="143"/>
        <end position="180"/>
    </location>
</feature>
<keyword evidence="3" id="KW-1185">Reference proteome</keyword>
<sequence>MPSPRRLFTCGIKCEAVGIVDGAENEHDLGQEGEEVEQGEQEGEEDAETNTATYEAECLNEAGAEDAEESGKDEKDEDDFVHRSIKVYTKTGPQLMDLSTSAYRHLRWQGQLDEPPLWATNVSADQEQWCFKEEILEGLENLLWPSGRGTQNRDGDETTSLTAEEDHLLHSPSRGETEQT</sequence>
<dbReference type="AlphaFoldDB" id="A0A813GL61"/>
<feature type="compositionally biased region" description="Acidic residues" evidence="1">
    <location>
        <begin position="31"/>
        <end position="48"/>
    </location>
</feature>
<evidence type="ECO:0000256" key="1">
    <source>
        <dbReference type="SAM" id="MobiDB-lite"/>
    </source>
</evidence>
<reference evidence="2" key="1">
    <citation type="submission" date="2021-02" db="EMBL/GenBank/DDBJ databases">
        <authorList>
            <person name="Dougan E. K."/>
            <person name="Rhodes N."/>
            <person name="Thang M."/>
            <person name="Chan C."/>
        </authorList>
    </citation>
    <scope>NUCLEOTIDE SEQUENCE</scope>
</reference>
<name>A0A813GL61_POLGL</name>
<organism evidence="2 3">
    <name type="scientific">Polarella glacialis</name>
    <name type="common">Dinoflagellate</name>
    <dbReference type="NCBI Taxonomy" id="89957"/>
    <lineage>
        <taxon>Eukaryota</taxon>
        <taxon>Sar</taxon>
        <taxon>Alveolata</taxon>
        <taxon>Dinophyceae</taxon>
        <taxon>Suessiales</taxon>
        <taxon>Suessiaceae</taxon>
        <taxon>Polarella</taxon>
    </lineage>
</organism>
<comment type="caution">
    <text evidence="2">The sequence shown here is derived from an EMBL/GenBank/DDBJ whole genome shotgun (WGS) entry which is preliminary data.</text>
</comment>
<proteinExistence type="predicted"/>
<gene>
    <name evidence="2" type="ORF">PGLA1383_LOCUS40864</name>
</gene>
<dbReference type="EMBL" id="CAJNNV010028203">
    <property type="protein sequence ID" value="CAE8623625.1"/>
    <property type="molecule type" value="Genomic_DNA"/>
</dbReference>
<evidence type="ECO:0000313" key="3">
    <source>
        <dbReference type="Proteomes" id="UP000654075"/>
    </source>
</evidence>